<evidence type="ECO:0000256" key="6">
    <source>
        <dbReference type="SAM" id="SignalP"/>
    </source>
</evidence>
<sequence>MINCIGILFCILQIVLGQQNNITLYATNSSNFQYRGISIGGWLVLEPYITPSLFQNTLLPNETDADLPIDEYHFCKKLGSSEAEKRLTQHWEQFYNETDFQQIKKSGLNLVRLPIGYWSFEKLANFDEYVMGAQDYLDKAIQWSFENDLKVLIDLHGAPNTQNGFDNSGLRNIGYPGWQNKTEYVDFTVKVLKKMYQKYGTGDFADKYGSTILGIEVLNEPYGPALDMNKVKGFYIDTYNDAREIQWIENTIMFQEAFQPIGSWKDFLQNGTVYLKATNSSSNATIIKKATFNNVLIDHHHYEVFSDQVASNITTHLQNIKDYAGSVGNETYPSIVGEWSAALTDCAPWLNGIGLGTRYEGTPPYDNQKVGNCSSMLNPEKLTKQQKIDYRKFIEMQLYEYETNSQGWIFWCWKTEVTETFEWDFKALVKYDFMPQPLNNYKYIKNGVDVSSSSKYRHDWIFFIGIQTIIALIVL</sequence>
<keyword evidence="4" id="KW-0326">Glycosidase</keyword>
<dbReference type="Pfam" id="PF00150">
    <property type="entry name" value="Cellulase"/>
    <property type="match status" value="1"/>
</dbReference>
<dbReference type="Proteomes" id="UP000694255">
    <property type="component" value="Unassembled WGS sequence"/>
</dbReference>
<dbReference type="GO" id="GO:0071555">
    <property type="term" value="P:cell wall organization"/>
    <property type="evidence" value="ECO:0007669"/>
    <property type="project" value="UniProtKB-KW"/>
</dbReference>
<evidence type="ECO:0000256" key="4">
    <source>
        <dbReference type="ARBA" id="ARBA00023295"/>
    </source>
</evidence>
<protein>
    <submittedName>
        <fullName evidence="8">ExgA</fullName>
    </submittedName>
</protein>
<dbReference type="GO" id="GO:0005576">
    <property type="term" value="C:extracellular region"/>
    <property type="evidence" value="ECO:0007669"/>
    <property type="project" value="TreeGrafter"/>
</dbReference>
<dbReference type="InterPro" id="IPR018087">
    <property type="entry name" value="Glyco_hydro_5_CS"/>
</dbReference>
<dbReference type="GO" id="GO:0009251">
    <property type="term" value="P:glucan catabolic process"/>
    <property type="evidence" value="ECO:0007669"/>
    <property type="project" value="TreeGrafter"/>
</dbReference>
<dbReference type="RefSeq" id="XP_049262314.1">
    <property type="nucleotide sequence ID" value="XM_049408291.1"/>
</dbReference>
<dbReference type="PANTHER" id="PTHR31297:SF1">
    <property type="entry name" value="GLUCAN 1,3-BETA-GLUCOSIDASE I_II-RELATED"/>
    <property type="match status" value="1"/>
</dbReference>
<evidence type="ECO:0000259" key="7">
    <source>
        <dbReference type="Pfam" id="PF00150"/>
    </source>
</evidence>
<evidence type="ECO:0000313" key="9">
    <source>
        <dbReference type="Proteomes" id="UP000694255"/>
    </source>
</evidence>
<dbReference type="InterPro" id="IPR001547">
    <property type="entry name" value="Glyco_hydro_5"/>
</dbReference>
<feature type="domain" description="Glycoside hydrolase family 5" evidence="7">
    <location>
        <begin position="86"/>
        <end position="342"/>
    </location>
</feature>
<dbReference type="PROSITE" id="PS00659">
    <property type="entry name" value="GLYCOSYL_HYDROL_F5"/>
    <property type="match status" value="1"/>
</dbReference>
<name>A0A8J5QJ83_9ASCO</name>
<keyword evidence="9" id="KW-1185">Reference proteome</keyword>
<comment type="caution">
    <text evidence="8">The sequence shown here is derived from an EMBL/GenBank/DDBJ whole genome shotgun (WGS) entry which is preliminary data.</text>
</comment>
<evidence type="ECO:0000256" key="1">
    <source>
        <dbReference type="ARBA" id="ARBA00005641"/>
    </source>
</evidence>
<keyword evidence="3" id="KW-0378">Hydrolase</keyword>
<accession>A0A8J5QJ83</accession>
<feature type="chain" id="PRO_5035239453" evidence="6">
    <location>
        <begin position="18"/>
        <end position="475"/>
    </location>
</feature>
<reference evidence="8 9" key="1">
    <citation type="journal article" date="2021" name="DNA Res.">
        <title>Genome analysis of Candida subhashii reveals its hybrid nature and dual mitochondrial genome conformations.</title>
        <authorList>
            <person name="Mixao V."/>
            <person name="Hegedusova E."/>
            <person name="Saus E."/>
            <person name="Pryszcz L.P."/>
            <person name="Cillingova A."/>
            <person name="Nosek J."/>
            <person name="Gabaldon T."/>
        </authorList>
    </citation>
    <scope>NUCLEOTIDE SEQUENCE [LARGE SCALE GENOMIC DNA]</scope>
    <source>
        <strain evidence="8 9">CBS 10753</strain>
    </source>
</reference>
<evidence type="ECO:0000256" key="2">
    <source>
        <dbReference type="ARBA" id="ARBA00022729"/>
    </source>
</evidence>
<gene>
    <name evidence="8" type="ORF">J8A68_004343</name>
</gene>
<dbReference type="AlphaFoldDB" id="A0A8J5QJ83"/>
<keyword evidence="5" id="KW-0961">Cell wall biogenesis/degradation</keyword>
<evidence type="ECO:0000313" key="8">
    <source>
        <dbReference type="EMBL" id="KAG7662081.1"/>
    </source>
</evidence>
<proteinExistence type="inferred from homology"/>
<dbReference type="OrthoDB" id="62120at2759"/>
<dbReference type="EMBL" id="JAGSYN010000184">
    <property type="protein sequence ID" value="KAG7662081.1"/>
    <property type="molecule type" value="Genomic_DNA"/>
</dbReference>
<evidence type="ECO:0000256" key="3">
    <source>
        <dbReference type="ARBA" id="ARBA00022801"/>
    </source>
</evidence>
<dbReference type="GeneID" id="73471143"/>
<dbReference type="GO" id="GO:0004338">
    <property type="term" value="F:glucan exo-1,3-beta-glucosidase activity"/>
    <property type="evidence" value="ECO:0007669"/>
    <property type="project" value="TreeGrafter"/>
</dbReference>
<keyword evidence="2 6" id="KW-0732">Signal</keyword>
<comment type="similarity">
    <text evidence="1">Belongs to the glycosyl hydrolase 5 (cellulase A) family.</text>
</comment>
<dbReference type="InterPro" id="IPR050386">
    <property type="entry name" value="Glycosyl_hydrolase_5"/>
</dbReference>
<dbReference type="PANTHER" id="PTHR31297">
    <property type="entry name" value="GLUCAN ENDO-1,6-BETA-GLUCOSIDASE B"/>
    <property type="match status" value="1"/>
</dbReference>
<evidence type="ECO:0000256" key="5">
    <source>
        <dbReference type="ARBA" id="ARBA00023316"/>
    </source>
</evidence>
<feature type="signal peptide" evidence="6">
    <location>
        <begin position="1"/>
        <end position="17"/>
    </location>
</feature>
<dbReference type="GO" id="GO:0009986">
    <property type="term" value="C:cell surface"/>
    <property type="evidence" value="ECO:0007669"/>
    <property type="project" value="TreeGrafter"/>
</dbReference>
<organism evidence="8 9">
    <name type="scientific">[Candida] subhashii</name>
    <dbReference type="NCBI Taxonomy" id="561895"/>
    <lineage>
        <taxon>Eukaryota</taxon>
        <taxon>Fungi</taxon>
        <taxon>Dikarya</taxon>
        <taxon>Ascomycota</taxon>
        <taxon>Saccharomycotina</taxon>
        <taxon>Pichiomycetes</taxon>
        <taxon>Debaryomycetaceae</taxon>
        <taxon>Spathaspora</taxon>
    </lineage>
</organism>